<keyword evidence="3" id="KW-1185">Reference proteome</keyword>
<evidence type="ECO:0000313" key="3">
    <source>
        <dbReference type="Proteomes" id="UP000649151"/>
    </source>
</evidence>
<evidence type="ECO:0000259" key="1">
    <source>
        <dbReference type="Pfam" id="PF08808"/>
    </source>
</evidence>
<dbReference type="RefSeq" id="WP_186996567.1">
    <property type="nucleotide sequence ID" value="NZ_JACOQK010000001.1"/>
</dbReference>
<sequence length="253" mass="29499">MKSRLLKNFIQEIQFKNRNPNETRVLALLDDISTNPERIFQQGEKLYRSRIILNEEEINKKTGFYGYDAEQSFIPPWRITRDLRANYRYIPYLYCSNHPYISLIEVRPRIGAKISIATILVNQNINLLDFTIQNKPTKMSETKYNLFVELSNLYSKPIANDDDTLDYIPTQFIAEYAKNLGYDGIAFTSSLAPEINNTNLERFNVVIFNYQKCSAIKSNVICLEANHSEFHQIDNDLDKLNTDCYVLEQLIAL</sequence>
<protein>
    <submittedName>
        <fullName evidence="2">RES family NAD+ phosphorylase</fullName>
    </submittedName>
</protein>
<gene>
    <name evidence="2" type="ORF">H8Z77_06810</name>
</gene>
<feature type="domain" description="RES" evidence="1">
    <location>
        <begin position="81"/>
        <end position="216"/>
    </location>
</feature>
<dbReference type="EMBL" id="JACOQK010000001">
    <property type="protein sequence ID" value="MBC5787725.1"/>
    <property type="molecule type" value="Genomic_DNA"/>
</dbReference>
<evidence type="ECO:0000313" key="2">
    <source>
        <dbReference type="EMBL" id="MBC5787725.1"/>
    </source>
</evidence>
<dbReference type="InterPro" id="IPR014914">
    <property type="entry name" value="RES_dom"/>
</dbReference>
<reference evidence="2 3" key="1">
    <citation type="submission" date="2020-08" db="EMBL/GenBank/DDBJ databases">
        <title>Genome public.</title>
        <authorList>
            <person name="Liu C."/>
            <person name="Sun Q."/>
        </authorList>
    </citation>
    <scope>NUCLEOTIDE SEQUENCE [LARGE SCALE GENOMIC DNA]</scope>
    <source>
        <strain evidence="2 3">NSJ-27</strain>
    </source>
</reference>
<proteinExistence type="predicted"/>
<comment type="caution">
    <text evidence="2">The sequence shown here is derived from an EMBL/GenBank/DDBJ whole genome shotgun (WGS) entry which is preliminary data.</text>
</comment>
<name>A0ABR7IRE8_9CLOT</name>
<accession>A0ABR7IRE8</accession>
<organism evidence="2 3">
    <name type="scientific">Clostridium facile</name>
    <dbReference type="NCBI Taxonomy" id="2763035"/>
    <lineage>
        <taxon>Bacteria</taxon>
        <taxon>Bacillati</taxon>
        <taxon>Bacillota</taxon>
        <taxon>Clostridia</taxon>
        <taxon>Eubacteriales</taxon>
        <taxon>Clostridiaceae</taxon>
        <taxon>Clostridium</taxon>
    </lineage>
</organism>
<dbReference type="Pfam" id="PF08808">
    <property type="entry name" value="RES"/>
    <property type="match status" value="1"/>
</dbReference>
<dbReference type="Proteomes" id="UP000649151">
    <property type="component" value="Unassembled WGS sequence"/>
</dbReference>